<gene>
    <name evidence="2" type="ORF">NLI96_g11902</name>
</gene>
<name>A0AAD5UQW5_9APHY</name>
<feature type="domain" description="Gfo/Idh/MocA-like oxidoreductase N-terminal" evidence="1">
    <location>
        <begin position="112"/>
        <end position="190"/>
    </location>
</feature>
<dbReference type="InterPro" id="IPR000683">
    <property type="entry name" value="Gfo/Idh/MocA-like_OxRdtase_N"/>
</dbReference>
<protein>
    <recommendedName>
        <fullName evidence="1">Gfo/Idh/MocA-like oxidoreductase N-terminal domain-containing protein</fullName>
    </recommendedName>
</protein>
<comment type="caution">
    <text evidence="2">The sequence shown here is derived from an EMBL/GenBank/DDBJ whole genome shotgun (WGS) entry which is preliminary data.</text>
</comment>
<keyword evidence="3" id="KW-1185">Reference proteome</keyword>
<dbReference type="AlphaFoldDB" id="A0AAD5UQW5"/>
<organism evidence="2 3">
    <name type="scientific">Meripilus lineatus</name>
    <dbReference type="NCBI Taxonomy" id="2056292"/>
    <lineage>
        <taxon>Eukaryota</taxon>
        <taxon>Fungi</taxon>
        <taxon>Dikarya</taxon>
        <taxon>Basidiomycota</taxon>
        <taxon>Agaricomycotina</taxon>
        <taxon>Agaricomycetes</taxon>
        <taxon>Polyporales</taxon>
        <taxon>Meripilaceae</taxon>
        <taxon>Meripilus</taxon>
    </lineage>
</organism>
<dbReference type="PANTHER" id="PTHR42840">
    <property type="entry name" value="NAD(P)-BINDING ROSSMANN-FOLD SUPERFAMILY PROTEIN-RELATED"/>
    <property type="match status" value="1"/>
</dbReference>
<evidence type="ECO:0000313" key="2">
    <source>
        <dbReference type="EMBL" id="KAJ3475339.1"/>
    </source>
</evidence>
<accession>A0AAD5UQW5</accession>
<dbReference type="InterPro" id="IPR036291">
    <property type="entry name" value="NAD(P)-bd_dom_sf"/>
</dbReference>
<dbReference type="SUPFAM" id="SSF51735">
    <property type="entry name" value="NAD(P)-binding Rossmann-fold domains"/>
    <property type="match status" value="1"/>
</dbReference>
<evidence type="ECO:0000259" key="1">
    <source>
        <dbReference type="Pfam" id="PF01408"/>
    </source>
</evidence>
<dbReference type="EMBL" id="JANAWD010000874">
    <property type="protein sequence ID" value="KAJ3475339.1"/>
    <property type="molecule type" value="Genomic_DNA"/>
</dbReference>
<evidence type="ECO:0000313" key="3">
    <source>
        <dbReference type="Proteomes" id="UP001212997"/>
    </source>
</evidence>
<dbReference type="FunFam" id="3.30.360.10:FF:000030">
    <property type="entry name" value="NAD binding Rossmann fold oxidoreductase"/>
    <property type="match status" value="1"/>
</dbReference>
<dbReference type="Gene3D" id="3.40.50.720">
    <property type="entry name" value="NAD(P)-binding Rossmann-like Domain"/>
    <property type="match status" value="1"/>
</dbReference>
<dbReference type="GO" id="GO:0006740">
    <property type="term" value="P:NADPH regeneration"/>
    <property type="evidence" value="ECO:0007669"/>
    <property type="project" value="TreeGrafter"/>
</dbReference>
<dbReference type="GO" id="GO:0000166">
    <property type="term" value="F:nucleotide binding"/>
    <property type="evidence" value="ECO:0007669"/>
    <property type="project" value="InterPro"/>
</dbReference>
<reference evidence="2" key="1">
    <citation type="submission" date="2022-07" db="EMBL/GenBank/DDBJ databases">
        <title>Genome Sequence of Physisporinus lineatus.</title>
        <authorList>
            <person name="Buettner E."/>
        </authorList>
    </citation>
    <scope>NUCLEOTIDE SEQUENCE</scope>
    <source>
        <strain evidence="2">VT162</strain>
    </source>
</reference>
<dbReference type="Gene3D" id="3.30.360.10">
    <property type="entry name" value="Dihydrodipicolinate Reductase, domain 2"/>
    <property type="match status" value="1"/>
</dbReference>
<dbReference type="Proteomes" id="UP001212997">
    <property type="component" value="Unassembled WGS sequence"/>
</dbReference>
<proteinExistence type="predicted"/>
<dbReference type="GO" id="GO:0005737">
    <property type="term" value="C:cytoplasm"/>
    <property type="evidence" value="ECO:0007669"/>
    <property type="project" value="TreeGrafter"/>
</dbReference>
<sequence>MSADLKKLNVLMCGTGEYTTGWTGTGASKSDKKIGVVGLTLFDLRRRGKVDQLSMVGTNGGKFAAIRTHLQENIAEVYKDMDISYAPFDSAIAQSATVTNALFRFEEYPKGEAINAEAYKEAIDRLSPGDAVIIFTPDTESTGTHYPIALYAIEHGLHVLVTKPAVQLLPHHVSLVEAAKRKNVVCFVEHHKRFDPVYSDAKARAASLGEFNFYSAWMSQPKSQLETFRAWAGKDSDISYYLSSHHIDIHCWIMQGRAVPTRVVASAAAGIATSEPYNCVPQTEDTITLLVDWQSLSSSKHRGTAVYTASWTAPLKAGIHSAQHWYYMAEKGEINVDQAHRGYDIVVDDTGKTWYNPFYMKYSPSESGHFDGQRGYGYISIEKFIDAAQSVNAGITTPGEYDTHGLPTIANTILTTAILNAGRISLDEKRAVSIKQDGDQWVLE</sequence>
<dbReference type="PANTHER" id="PTHR42840:SF6">
    <property type="entry name" value="BINDING ROSSMANN FOLD OXIDOREDUCTASE, PUTATIVE (AFU_ORTHOLOGUE AFUA_3G11930)-RELATED"/>
    <property type="match status" value="1"/>
</dbReference>
<dbReference type="SUPFAM" id="SSF55347">
    <property type="entry name" value="Glyceraldehyde-3-phosphate dehydrogenase-like, C-terminal domain"/>
    <property type="match status" value="1"/>
</dbReference>
<dbReference type="Pfam" id="PF01408">
    <property type="entry name" value="GFO_IDH_MocA"/>
    <property type="match status" value="1"/>
</dbReference>
<dbReference type="GO" id="GO:0016491">
    <property type="term" value="F:oxidoreductase activity"/>
    <property type="evidence" value="ECO:0007669"/>
    <property type="project" value="TreeGrafter"/>
</dbReference>